<proteinExistence type="predicted"/>
<evidence type="ECO:0000313" key="5">
    <source>
        <dbReference type="Proteomes" id="UP000406256"/>
    </source>
</evidence>
<feature type="region of interest" description="Disordered" evidence="1">
    <location>
        <begin position="168"/>
        <end position="187"/>
    </location>
</feature>
<feature type="compositionally biased region" description="Basic residues" evidence="1">
    <location>
        <begin position="483"/>
        <end position="493"/>
    </location>
</feature>
<dbReference type="PANTHER" id="PTHR40940">
    <property type="entry name" value="PROTEIN BATD-RELATED"/>
    <property type="match status" value="1"/>
</dbReference>
<dbReference type="EMBL" id="CABPSB010000022">
    <property type="protein sequence ID" value="VVE47394.1"/>
    <property type="molecule type" value="Genomic_DNA"/>
</dbReference>
<name>A0A5E4YFA2_9BURK</name>
<dbReference type="InterPro" id="IPR025738">
    <property type="entry name" value="BatD"/>
</dbReference>
<keyword evidence="2" id="KW-0472">Membrane</keyword>
<keyword evidence="5" id="KW-1185">Reference proteome</keyword>
<reference evidence="4 5" key="1">
    <citation type="submission" date="2019-08" db="EMBL/GenBank/DDBJ databases">
        <authorList>
            <person name="Peeters C."/>
        </authorList>
    </citation>
    <scope>NUCLEOTIDE SEQUENCE [LARGE SCALE GENOMIC DNA]</scope>
    <source>
        <strain evidence="4 5">LMG 31108</strain>
    </source>
</reference>
<feature type="domain" description="DUF7939" evidence="3">
    <location>
        <begin position="389"/>
        <end position="468"/>
    </location>
</feature>
<evidence type="ECO:0000259" key="3">
    <source>
        <dbReference type="Pfam" id="PF25607"/>
    </source>
</evidence>
<keyword evidence="2" id="KW-0812">Transmembrane</keyword>
<feature type="region of interest" description="Disordered" evidence="1">
    <location>
        <begin position="472"/>
        <end position="508"/>
    </location>
</feature>
<feature type="transmembrane region" description="Helical" evidence="2">
    <location>
        <begin position="27"/>
        <end position="50"/>
    </location>
</feature>
<evidence type="ECO:0000313" key="4">
    <source>
        <dbReference type="EMBL" id="VVE47394.1"/>
    </source>
</evidence>
<organism evidence="4 5">
    <name type="scientific">Pandoraea anhela</name>
    <dbReference type="NCBI Taxonomy" id="2508295"/>
    <lineage>
        <taxon>Bacteria</taxon>
        <taxon>Pseudomonadati</taxon>
        <taxon>Pseudomonadota</taxon>
        <taxon>Betaproteobacteria</taxon>
        <taxon>Burkholderiales</taxon>
        <taxon>Burkholderiaceae</taxon>
        <taxon>Pandoraea</taxon>
    </lineage>
</organism>
<sequence>MGDGKNDGRGTGKARDASMSDNRCRRWLVSVTVGVVVLLCLVATGAAMAAEPMARVVLGTSSPIRPGQQVTVDVTVLVPNFFMAAPDFPLFQVPGAVVTMPDARALNATETLDGATFAAITRTYAFAADQDGDYVLPPVAIDVTYAGDDGAAQHAKVTLPTTRIRVGAGGTPALTSPARKAGEGGQRATLPVAKLTVTQSLTPAAGQDGVQLRAGDTLVRTVTTFAPDTQAMRIQPPKAQAPRGVRVFAADPKLSDGVSPNVADPVAGGLRVDTFSYVFERRGTYTLPAITLDWIDPASGQRERSEAPALRVVVAPGAPTGGMAPGGTAWFSRGDDGRVGAVLEGIAMLAMLSVVAYALWRARGLWPAVRQRYVAWRTRPAVQARALHAMVVRACLASDPDTAYRAADRWSRYVVGMGLPAWARATGDVALGDSVVSLERRLFGETAKRFGEGAWDGKPLAEAFGRCARMAGGGRPEDVTKCGQKRGPTRRPKHDGSDDSAISPLNPF</sequence>
<gene>
    <name evidence="4" type="ORF">PAN31108_04491</name>
</gene>
<protein>
    <recommendedName>
        <fullName evidence="3">DUF7939 domain-containing protein</fullName>
    </recommendedName>
</protein>
<evidence type="ECO:0000256" key="1">
    <source>
        <dbReference type="SAM" id="MobiDB-lite"/>
    </source>
</evidence>
<evidence type="ECO:0000256" key="2">
    <source>
        <dbReference type="SAM" id="Phobius"/>
    </source>
</evidence>
<dbReference type="Proteomes" id="UP000406256">
    <property type="component" value="Unassembled WGS sequence"/>
</dbReference>
<dbReference type="Pfam" id="PF25607">
    <property type="entry name" value="DUF7939"/>
    <property type="match status" value="1"/>
</dbReference>
<dbReference type="InterPro" id="IPR057699">
    <property type="entry name" value="DUF7939"/>
</dbReference>
<dbReference type="PANTHER" id="PTHR40940:SF1">
    <property type="entry name" value="PROTEIN BATD"/>
    <property type="match status" value="1"/>
</dbReference>
<accession>A0A5E4YFA2</accession>
<dbReference type="AlphaFoldDB" id="A0A5E4YFA2"/>
<keyword evidence="2" id="KW-1133">Transmembrane helix</keyword>